<gene>
    <name evidence="1" type="ORF">LY89DRAFT_559650</name>
</gene>
<accession>A0A194XWH5</accession>
<dbReference type="PANTHER" id="PTHR40641:SF2">
    <property type="entry name" value="INVOLUCRIN REPEAT PROTEIN"/>
    <property type="match status" value="1"/>
</dbReference>
<dbReference type="RefSeq" id="XP_018078729.1">
    <property type="nucleotide sequence ID" value="XM_018208440.1"/>
</dbReference>
<dbReference type="Proteomes" id="UP000070700">
    <property type="component" value="Unassembled WGS sequence"/>
</dbReference>
<dbReference type="InParanoid" id="A0A194XWH5"/>
<proteinExistence type="predicted"/>
<dbReference type="PANTHER" id="PTHR40641">
    <property type="entry name" value="INVOLUCRIN REPEAT PROTEIN (AFU_ORTHOLOGUE AFUA_2G08060)"/>
    <property type="match status" value="1"/>
</dbReference>
<dbReference type="InterPro" id="IPR053268">
    <property type="entry name" value="Woronin_anchor"/>
</dbReference>
<organism evidence="1 2">
    <name type="scientific">Mollisia scopiformis</name>
    <name type="common">Conifer needle endophyte fungus</name>
    <name type="synonym">Phialocephala scopiformis</name>
    <dbReference type="NCBI Taxonomy" id="149040"/>
    <lineage>
        <taxon>Eukaryota</taxon>
        <taxon>Fungi</taxon>
        <taxon>Dikarya</taxon>
        <taxon>Ascomycota</taxon>
        <taxon>Pezizomycotina</taxon>
        <taxon>Leotiomycetes</taxon>
        <taxon>Helotiales</taxon>
        <taxon>Mollisiaceae</taxon>
        <taxon>Mollisia</taxon>
    </lineage>
</organism>
<reference evidence="1 2" key="1">
    <citation type="submission" date="2015-10" db="EMBL/GenBank/DDBJ databases">
        <title>Full genome of DAOMC 229536 Phialocephala scopiformis, a fungal endophyte of spruce producing the potent anti-insectan compound rugulosin.</title>
        <authorList>
            <consortium name="DOE Joint Genome Institute"/>
            <person name="Walker A.K."/>
            <person name="Frasz S.L."/>
            <person name="Seifert K.A."/>
            <person name="Miller J.D."/>
            <person name="Mondo S.J."/>
            <person name="Labutti K."/>
            <person name="Lipzen A."/>
            <person name="Dockter R."/>
            <person name="Kennedy M."/>
            <person name="Grigoriev I.V."/>
            <person name="Spatafora J.W."/>
        </authorList>
    </citation>
    <scope>NUCLEOTIDE SEQUENCE [LARGE SCALE GENOMIC DNA]</scope>
    <source>
        <strain evidence="1 2">CBS 120377</strain>
    </source>
</reference>
<name>A0A194XWH5_MOLSC</name>
<dbReference type="KEGG" id="psco:LY89DRAFT_559650"/>
<dbReference type="AlphaFoldDB" id="A0A194XWH5"/>
<feature type="non-terminal residue" evidence="1">
    <location>
        <position position="262"/>
    </location>
</feature>
<dbReference type="OrthoDB" id="5365701at2759"/>
<protein>
    <submittedName>
        <fullName evidence="1">Uncharacterized protein</fullName>
    </submittedName>
</protein>
<dbReference type="EMBL" id="KQ947404">
    <property type="protein sequence ID" value="KUJ24374.1"/>
    <property type="molecule type" value="Genomic_DNA"/>
</dbReference>
<evidence type="ECO:0000313" key="1">
    <source>
        <dbReference type="EMBL" id="KUJ24374.1"/>
    </source>
</evidence>
<evidence type="ECO:0000313" key="2">
    <source>
        <dbReference type="Proteomes" id="UP000070700"/>
    </source>
</evidence>
<feature type="non-terminal residue" evidence="1">
    <location>
        <position position="1"/>
    </location>
</feature>
<dbReference type="GeneID" id="28818166"/>
<sequence length="262" mass="30130">FLVFHDKDYFHHECKRLCREVQNWILHFSEYSDNRACRLTSDIDNAKIVVRLNNTMLDGSDVNTYLADRVKRRDVLMSLTMTMMWEFILRRYLFGMAREMRRKLQEIERALREAGPTAAVELWRATTLTLLSKSTSHIKSVDLEAQAVCVAIFEVLCEVLPSPTHQEDHLTNMLTNVVKRAVKLSIEMRTQRAEYTILSPLPDYNSDGDLSSKVVFNAASMNERDGITGTNEELERQKAIVRIILFPLVVKKGTDDGSGNEE</sequence>
<keyword evidence="2" id="KW-1185">Reference proteome</keyword>